<evidence type="ECO:0008006" key="3">
    <source>
        <dbReference type="Google" id="ProtNLM"/>
    </source>
</evidence>
<sequence length="181" mass="18782">MTTLTTAPGRPALPDVRTASAAHVTPQGAAWLASACARPGATLAAWEARPTAPAVLPCGSAFDVVNVPAVFGRRILDLLWAEGPGCGPVAVHRGRMLLFAATGTAHRLPALLAWEEWGGSRTVAAPLCHGLGDAVTVPPLAAVPGPSRWLVAPDARRPWLPGPEALLWAFVRAARAADIDF</sequence>
<name>A0A1E5PRE4_9ACTN</name>
<dbReference type="Proteomes" id="UP000095705">
    <property type="component" value="Unassembled WGS sequence"/>
</dbReference>
<reference evidence="1 2" key="1">
    <citation type="submission" date="2016-08" db="EMBL/GenBank/DDBJ databases">
        <title>The complete genome of Streptomyces subrutilus 10-1-1.</title>
        <authorList>
            <person name="Chen X."/>
        </authorList>
    </citation>
    <scope>NUCLEOTIDE SEQUENCE [LARGE SCALE GENOMIC DNA]</scope>
    <source>
        <strain evidence="1 2">10-1-1</strain>
    </source>
</reference>
<evidence type="ECO:0000313" key="2">
    <source>
        <dbReference type="Proteomes" id="UP000095705"/>
    </source>
</evidence>
<dbReference type="STRING" id="36818.BGK67_12845"/>
<gene>
    <name evidence="1" type="ORF">BGK67_12845</name>
</gene>
<accession>A0A1E5PRE4</accession>
<comment type="caution">
    <text evidence="1">The sequence shown here is derived from an EMBL/GenBank/DDBJ whole genome shotgun (WGS) entry which is preliminary data.</text>
</comment>
<proteinExistence type="predicted"/>
<dbReference type="AlphaFoldDB" id="A0A1E5PRE4"/>
<organism evidence="1 2">
    <name type="scientific">Streptomyces subrutilus</name>
    <dbReference type="NCBI Taxonomy" id="36818"/>
    <lineage>
        <taxon>Bacteria</taxon>
        <taxon>Bacillati</taxon>
        <taxon>Actinomycetota</taxon>
        <taxon>Actinomycetes</taxon>
        <taxon>Kitasatosporales</taxon>
        <taxon>Streptomycetaceae</taxon>
        <taxon>Streptomyces</taxon>
    </lineage>
</organism>
<keyword evidence="2" id="KW-1185">Reference proteome</keyword>
<protein>
    <recommendedName>
        <fullName evidence="3">DNA primase/polymerase bifunctional N-terminal domain-containing protein</fullName>
    </recommendedName>
</protein>
<evidence type="ECO:0000313" key="1">
    <source>
        <dbReference type="EMBL" id="OEJ32115.1"/>
    </source>
</evidence>
<dbReference type="EMBL" id="MEHK01000001">
    <property type="protein sequence ID" value="OEJ32115.1"/>
    <property type="molecule type" value="Genomic_DNA"/>
</dbReference>